<dbReference type="PRINTS" id="PR00039">
    <property type="entry name" value="HTHLYSR"/>
</dbReference>
<evidence type="ECO:0000313" key="6">
    <source>
        <dbReference type="EMBL" id="NAS26309.1"/>
    </source>
</evidence>
<proteinExistence type="inferred from homology"/>
<sequence length="280" mass="30905">MDVELRHLRAFATVARLGSFTRAAEELAITQPALSRTVRRLEDTLQVRLLDRTSRHVELTNEGRVFLDDVERVLGDLDRAVAAARRQSRLRLGFSWLLPDPWAQDMVGRFEAATASTVVMVRADDTIAALEHGAVDVALVRGEPKTAAGELRVVHLFDETRVAVCALTSPLAAREHVDWAEIPDWPLVVNVLSGTTGPWSWPDRRPCAVVETGNFDEWIESVAAGRGIGVVPEVARRRSAHPAVTFVPVRNAPPIPVSLAFVPGRQERLVRRFVEAALQA</sequence>
<dbReference type="CDD" id="cd05466">
    <property type="entry name" value="PBP2_LTTR_substrate"/>
    <property type="match status" value="1"/>
</dbReference>
<organism evidence="6 7">
    <name type="scientific">Herbidospora solisilvae</name>
    <dbReference type="NCBI Taxonomy" id="2696284"/>
    <lineage>
        <taxon>Bacteria</taxon>
        <taxon>Bacillati</taxon>
        <taxon>Actinomycetota</taxon>
        <taxon>Actinomycetes</taxon>
        <taxon>Streptosporangiales</taxon>
        <taxon>Streptosporangiaceae</taxon>
        <taxon>Herbidospora</taxon>
    </lineage>
</organism>
<keyword evidence="7" id="KW-1185">Reference proteome</keyword>
<dbReference type="InterPro" id="IPR036390">
    <property type="entry name" value="WH_DNA-bd_sf"/>
</dbReference>
<dbReference type="EMBL" id="WXEW01000010">
    <property type="protein sequence ID" value="NAS26309.1"/>
    <property type="molecule type" value="Genomic_DNA"/>
</dbReference>
<dbReference type="InterPro" id="IPR036388">
    <property type="entry name" value="WH-like_DNA-bd_sf"/>
</dbReference>
<dbReference type="InterPro" id="IPR005119">
    <property type="entry name" value="LysR_subst-bd"/>
</dbReference>
<dbReference type="GO" id="GO:0003700">
    <property type="term" value="F:DNA-binding transcription factor activity"/>
    <property type="evidence" value="ECO:0007669"/>
    <property type="project" value="InterPro"/>
</dbReference>
<dbReference type="FunFam" id="1.10.10.10:FF:000001">
    <property type="entry name" value="LysR family transcriptional regulator"/>
    <property type="match status" value="1"/>
</dbReference>
<dbReference type="SUPFAM" id="SSF53850">
    <property type="entry name" value="Periplasmic binding protein-like II"/>
    <property type="match status" value="1"/>
</dbReference>
<reference evidence="6 7" key="1">
    <citation type="submission" date="2020-01" db="EMBL/GenBank/DDBJ databases">
        <title>Herbidospora sp. NEAU-GS84 nov., a novel actinomycete isolated from soil.</title>
        <authorList>
            <person name="Han L."/>
        </authorList>
    </citation>
    <scope>NUCLEOTIDE SEQUENCE [LARGE SCALE GENOMIC DNA]</scope>
    <source>
        <strain evidence="6 7">NEAU-GS84</strain>
    </source>
</reference>
<dbReference type="Pfam" id="PF00126">
    <property type="entry name" value="HTH_1"/>
    <property type="match status" value="1"/>
</dbReference>
<gene>
    <name evidence="6" type="ORF">GT755_32130</name>
</gene>
<comment type="caution">
    <text evidence="6">The sequence shown here is derived from an EMBL/GenBank/DDBJ whole genome shotgun (WGS) entry which is preliminary data.</text>
</comment>
<dbReference type="AlphaFoldDB" id="A0A7C9N561"/>
<dbReference type="PANTHER" id="PTHR30346:SF28">
    <property type="entry name" value="HTH-TYPE TRANSCRIPTIONAL REGULATOR CYNR"/>
    <property type="match status" value="1"/>
</dbReference>
<protein>
    <submittedName>
        <fullName evidence="6">LysR family transcriptional regulator</fullName>
    </submittedName>
</protein>
<dbReference type="PROSITE" id="PS50931">
    <property type="entry name" value="HTH_LYSR"/>
    <property type="match status" value="1"/>
</dbReference>
<feature type="domain" description="HTH lysR-type" evidence="5">
    <location>
        <begin position="3"/>
        <end position="60"/>
    </location>
</feature>
<evidence type="ECO:0000256" key="1">
    <source>
        <dbReference type="ARBA" id="ARBA00009437"/>
    </source>
</evidence>
<comment type="similarity">
    <text evidence="1">Belongs to the LysR transcriptional regulatory family.</text>
</comment>
<dbReference type="InterPro" id="IPR000847">
    <property type="entry name" value="LysR_HTH_N"/>
</dbReference>
<dbReference type="SUPFAM" id="SSF46785">
    <property type="entry name" value="Winged helix' DNA-binding domain"/>
    <property type="match status" value="1"/>
</dbReference>
<keyword evidence="3" id="KW-0238">DNA-binding</keyword>
<dbReference type="GO" id="GO:0032993">
    <property type="term" value="C:protein-DNA complex"/>
    <property type="evidence" value="ECO:0007669"/>
    <property type="project" value="TreeGrafter"/>
</dbReference>
<dbReference type="Gene3D" id="1.10.10.10">
    <property type="entry name" value="Winged helix-like DNA-binding domain superfamily/Winged helix DNA-binding domain"/>
    <property type="match status" value="1"/>
</dbReference>
<accession>A0A7C9N561</accession>
<evidence type="ECO:0000256" key="2">
    <source>
        <dbReference type="ARBA" id="ARBA00023015"/>
    </source>
</evidence>
<keyword evidence="4" id="KW-0804">Transcription</keyword>
<keyword evidence="2" id="KW-0805">Transcription regulation</keyword>
<evidence type="ECO:0000256" key="4">
    <source>
        <dbReference type="ARBA" id="ARBA00023163"/>
    </source>
</evidence>
<dbReference type="PANTHER" id="PTHR30346">
    <property type="entry name" value="TRANSCRIPTIONAL DUAL REGULATOR HCAR-RELATED"/>
    <property type="match status" value="1"/>
</dbReference>
<dbReference type="Gene3D" id="3.40.190.10">
    <property type="entry name" value="Periplasmic binding protein-like II"/>
    <property type="match status" value="2"/>
</dbReference>
<dbReference type="RefSeq" id="WP_161483299.1">
    <property type="nucleotide sequence ID" value="NZ_WXEW01000010.1"/>
</dbReference>
<dbReference type="Pfam" id="PF03466">
    <property type="entry name" value="LysR_substrate"/>
    <property type="match status" value="1"/>
</dbReference>
<evidence type="ECO:0000313" key="7">
    <source>
        <dbReference type="Proteomes" id="UP000479526"/>
    </source>
</evidence>
<dbReference type="Proteomes" id="UP000479526">
    <property type="component" value="Unassembled WGS sequence"/>
</dbReference>
<dbReference type="GO" id="GO:0003677">
    <property type="term" value="F:DNA binding"/>
    <property type="evidence" value="ECO:0007669"/>
    <property type="project" value="UniProtKB-KW"/>
</dbReference>
<evidence type="ECO:0000259" key="5">
    <source>
        <dbReference type="PROSITE" id="PS50931"/>
    </source>
</evidence>
<evidence type="ECO:0000256" key="3">
    <source>
        <dbReference type="ARBA" id="ARBA00023125"/>
    </source>
</evidence>
<name>A0A7C9N561_9ACTN</name>